<gene>
    <name evidence="1" type="ORF">SAMN05421858_4759</name>
</gene>
<dbReference type="EMBL" id="FTNO01000007">
    <property type="protein sequence ID" value="SIR94729.1"/>
    <property type="molecule type" value="Genomic_DNA"/>
</dbReference>
<keyword evidence="2" id="KW-1185">Reference proteome</keyword>
<sequence>MRVWVASLTIYYRVWCQTLELMAYWNGKSSLTPLTQEAIEALARKLSAERELFYEQAYAILEEKEDLNRSAAEDIVDRLYNKGHLYETEGKLRLTDY</sequence>
<evidence type="ECO:0000313" key="1">
    <source>
        <dbReference type="EMBL" id="SIR94729.1"/>
    </source>
</evidence>
<protein>
    <submittedName>
        <fullName evidence="1">Uncharacterized protein</fullName>
    </submittedName>
</protein>
<dbReference type="AlphaFoldDB" id="A0A1N7F367"/>
<dbReference type="Proteomes" id="UP000186914">
    <property type="component" value="Unassembled WGS sequence"/>
</dbReference>
<proteinExistence type="predicted"/>
<accession>A0A1N7F367</accession>
<name>A0A1N7F367_9EURY</name>
<reference evidence="2" key="1">
    <citation type="submission" date="2017-01" db="EMBL/GenBank/DDBJ databases">
        <authorList>
            <person name="Varghese N."/>
            <person name="Submissions S."/>
        </authorList>
    </citation>
    <scope>NUCLEOTIDE SEQUENCE [LARGE SCALE GENOMIC DNA]</scope>
    <source>
        <strain evidence="2">CGMCC 1.7737</strain>
    </source>
</reference>
<evidence type="ECO:0000313" key="2">
    <source>
        <dbReference type="Proteomes" id="UP000186914"/>
    </source>
</evidence>
<organism evidence="1 2">
    <name type="scientific">Haladaptatus litoreus</name>
    <dbReference type="NCBI Taxonomy" id="553468"/>
    <lineage>
        <taxon>Archaea</taxon>
        <taxon>Methanobacteriati</taxon>
        <taxon>Methanobacteriota</taxon>
        <taxon>Stenosarchaea group</taxon>
        <taxon>Halobacteria</taxon>
        <taxon>Halobacteriales</taxon>
        <taxon>Haladaptataceae</taxon>
        <taxon>Haladaptatus</taxon>
    </lineage>
</organism>